<keyword evidence="4" id="KW-1185">Reference proteome</keyword>
<dbReference type="GeneID" id="66141084"/>
<evidence type="ECO:0000313" key="4">
    <source>
        <dbReference type="Proteomes" id="UP000770629"/>
    </source>
</evidence>
<evidence type="ECO:0000313" key="3">
    <source>
        <dbReference type="Proteomes" id="UP000749740"/>
    </source>
</evidence>
<evidence type="ECO:0000313" key="2">
    <source>
        <dbReference type="EMBL" id="MBX5089010.1"/>
    </source>
</evidence>
<dbReference type="EMBL" id="JABDYC010000002">
    <property type="protein sequence ID" value="MBX5022778.1"/>
    <property type="molecule type" value="Genomic_DNA"/>
</dbReference>
<protein>
    <submittedName>
        <fullName evidence="1">PilZ domain-containing protein</fullName>
    </submittedName>
</protein>
<evidence type="ECO:0000313" key="1">
    <source>
        <dbReference type="EMBL" id="MBX5022778.1"/>
    </source>
</evidence>
<name>A0A9Q3M6L9_9HYPH</name>
<accession>A0A9Q3M6L9</accession>
<dbReference type="EMBL" id="JABDYF010000002">
    <property type="protein sequence ID" value="MBX5089010.1"/>
    <property type="molecule type" value="Genomic_DNA"/>
</dbReference>
<dbReference type="RefSeq" id="WP_207241210.1">
    <property type="nucleotide sequence ID" value="NZ_CP071454.1"/>
</dbReference>
<organism evidence="1 3">
    <name type="scientific">Rhizobium lentis</name>
    <dbReference type="NCBI Taxonomy" id="1138194"/>
    <lineage>
        <taxon>Bacteria</taxon>
        <taxon>Pseudomonadati</taxon>
        <taxon>Pseudomonadota</taxon>
        <taxon>Alphaproteobacteria</taxon>
        <taxon>Hyphomicrobiales</taxon>
        <taxon>Rhizobiaceae</taxon>
        <taxon>Rhizobium/Agrobacterium group</taxon>
        <taxon>Rhizobium</taxon>
    </lineage>
</organism>
<gene>
    <name evidence="2" type="ORF">HJB60_07490</name>
    <name evidence="1" type="ORF">HJB63_09335</name>
</gene>
<dbReference type="AlphaFoldDB" id="A0A9Q3M6L9"/>
<dbReference type="Proteomes" id="UP000749740">
    <property type="component" value="Unassembled WGS sequence"/>
</dbReference>
<reference evidence="1 4" key="1">
    <citation type="submission" date="2020-04" db="EMBL/GenBank/DDBJ databases">
        <title>Global-level population genomics: horizontal gene transfer, symbiosis and evolution in Rhizobia.</title>
        <authorList>
            <person name="Gai Y."/>
        </authorList>
    </citation>
    <scope>NUCLEOTIDE SEQUENCE</scope>
    <source>
        <strain evidence="2 4">BLR33</strain>
        <strain evidence="1">BLR57</strain>
    </source>
</reference>
<comment type="caution">
    <text evidence="1">The sequence shown here is derived from an EMBL/GenBank/DDBJ whole genome shotgun (WGS) entry which is preliminary data.</text>
</comment>
<sequence>MTMLRATHLATVKSAIYDLRWEEFHVKRPARIVAVRPCLTGVSMRSAEIIDISQGGATFIVSTTAGLPKHYYLNILGLAYRIGCAEVYRHKERIGVRFINLLDPEVLRRVVRTDFLVGNMEAIDARRAPMFRETKPAAGFGVSP</sequence>
<dbReference type="Proteomes" id="UP000770629">
    <property type="component" value="Unassembled WGS sequence"/>
</dbReference>
<proteinExistence type="predicted"/>